<proteinExistence type="predicted"/>
<dbReference type="AlphaFoldDB" id="A0A4R7HYR5"/>
<accession>A0A4R7HYR5</accession>
<dbReference type="Proteomes" id="UP000294558">
    <property type="component" value="Unassembled WGS sequence"/>
</dbReference>
<dbReference type="SUPFAM" id="SSF54637">
    <property type="entry name" value="Thioesterase/thiol ester dehydrase-isomerase"/>
    <property type="match status" value="1"/>
</dbReference>
<protein>
    <submittedName>
        <fullName evidence="2">Acyl-ACP thioesterase-like protein</fullName>
    </submittedName>
</protein>
<keyword evidence="3" id="KW-1185">Reference proteome</keyword>
<sequence>MSELPATELLPLPAAGRTFTAERTARLGDVDPNGAVRLDAVARYLQDVATDDALDAGFSNAMGWLVRRSLIRVATPAVLNERLELTTFCTGFGRSWAERRTTVRGANGAEIDGVSLWVQIDVESGRPARLTDEFVEVYGEAAAGRTVSSKFSLDRSPSPDASPMPNPFRATDLDVFGHLNNAAQWALADVVVQQHGLSRAGIGEIEFVTASQVEGEALVVVGEAGFDAWYGAVGATSTVLRWRPLT</sequence>
<evidence type="ECO:0000313" key="2">
    <source>
        <dbReference type="EMBL" id="TDT15834.1"/>
    </source>
</evidence>
<dbReference type="EMBL" id="SOAU01000001">
    <property type="protein sequence ID" value="TDT15834.1"/>
    <property type="molecule type" value="Genomic_DNA"/>
</dbReference>
<reference evidence="2 3" key="1">
    <citation type="submission" date="2019-03" db="EMBL/GenBank/DDBJ databases">
        <title>Sequencing the genomes of 1000 actinobacteria strains.</title>
        <authorList>
            <person name="Klenk H.-P."/>
        </authorList>
    </citation>
    <scope>NUCLEOTIDE SEQUENCE [LARGE SCALE GENOMIC DNA]</scope>
    <source>
        <strain evidence="2 3">DSM 18936</strain>
    </source>
</reference>
<evidence type="ECO:0000259" key="1">
    <source>
        <dbReference type="Pfam" id="PF01643"/>
    </source>
</evidence>
<feature type="domain" description="Acyl-ACP thioesterase N-terminal hotdog" evidence="1">
    <location>
        <begin position="18"/>
        <end position="138"/>
    </location>
</feature>
<dbReference type="GO" id="GO:0006633">
    <property type="term" value="P:fatty acid biosynthetic process"/>
    <property type="evidence" value="ECO:0007669"/>
    <property type="project" value="InterPro"/>
</dbReference>
<dbReference type="RefSeq" id="WP_166657435.1">
    <property type="nucleotide sequence ID" value="NZ_SOAU01000001.1"/>
</dbReference>
<dbReference type="InterPro" id="IPR029069">
    <property type="entry name" value="HotDog_dom_sf"/>
</dbReference>
<dbReference type="Pfam" id="PF01643">
    <property type="entry name" value="Acyl-ACP_TE"/>
    <property type="match status" value="1"/>
</dbReference>
<dbReference type="Gene3D" id="3.10.129.10">
    <property type="entry name" value="Hotdog Thioesterase"/>
    <property type="match status" value="1"/>
</dbReference>
<gene>
    <name evidence="2" type="ORF">BDK89_1413</name>
</gene>
<dbReference type="CDD" id="cd00586">
    <property type="entry name" value="4HBT"/>
    <property type="match status" value="1"/>
</dbReference>
<name>A0A4R7HYR5_9ACTN</name>
<evidence type="ECO:0000313" key="3">
    <source>
        <dbReference type="Proteomes" id="UP000294558"/>
    </source>
</evidence>
<dbReference type="GO" id="GO:0016790">
    <property type="term" value="F:thiolester hydrolase activity"/>
    <property type="evidence" value="ECO:0007669"/>
    <property type="project" value="InterPro"/>
</dbReference>
<dbReference type="InterPro" id="IPR002864">
    <property type="entry name" value="Acyl-ACP_thioesterase_NHD"/>
</dbReference>
<organism evidence="2 3">
    <name type="scientific">Ilumatobacter fluminis</name>
    <dbReference type="NCBI Taxonomy" id="467091"/>
    <lineage>
        <taxon>Bacteria</taxon>
        <taxon>Bacillati</taxon>
        <taxon>Actinomycetota</taxon>
        <taxon>Acidimicrobiia</taxon>
        <taxon>Acidimicrobiales</taxon>
        <taxon>Ilumatobacteraceae</taxon>
        <taxon>Ilumatobacter</taxon>
    </lineage>
</organism>
<comment type="caution">
    <text evidence="2">The sequence shown here is derived from an EMBL/GenBank/DDBJ whole genome shotgun (WGS) entry which is preliminary data.</text>
</comment>